<keyword evidence="9" id="KW-0677">Repeat</keyword>
<keyword evidence="11" id="KW-0418">Kinase</keyword>
<dbReference type="Pfam" id="PF00560">
    <property type="entry name" value="LRR_1"/>
    <property type="match status" value="2"/>
</dbReference>
<dbReference type="CDD" id="cd14066">
    <property type="entry name" value="STKc_IRAK"/>
    <property type="match status" value="1"/>
</dbReference>
<dbReference type="Pfam" id="PF07714">
    <property type="entry name" value="PK_Tyr_Ser-Thr"/>
    <property type="match status" value="1"/>
</dbReference>
<evidence type="ECO:0000256" key="20">
    <source>
        <dbReference type="SAM" id="SignalP"/>
    </source>
</evidence>
<evidence type="ECO:0000256" key="19">
    <source>
        <dbReference type="SAM" id="Phobius"/>
    </source>
</evidence>
<dbReference type="SMART" id="SM00220">
    <property type="entry name" value="S_TKc"/>
    <property type="match status" value="1"/>
</dbReference>
<evidence type="ECO:0000256" key="6">
    <source>
        <dbReference type="ARBA" id="ARBA00022679"/>
    </source>
</evidence>
<dbReference type="InterPro" id="IPR011009">
    <property type="entry name" value="Kinase-like_dom_sf"/>
</dbReference>
<comment type="similarity">
    <text evidence="2">Belongs to the protein kinase superfamily. Ser/Thr protein kinase family.</text>
</comment>
<evidence type="ECO:0000256" key="5">
    <source>
        <dbReference type="ARBA" id="ARBA00022614"/>
    </source>
</evidence>
<keyword evidence="7 19" id="KW-0812">Transmembrane</keyword>
<evidence type="ECO:0000256" key="8">
    <source>
        <dbReference type="ARBA" id="ARBA00022729"/>
    </source>
</evidence>
<dbReference type="InterPro" id="IPR000719">
    <property type="entry name" value="Prot_kinase_dom"/>
</dbReference>
<evidence type="ECO:0000256" key="12">
    <source>
        <dbReference type="ARBA" id="ARBA00022840"/>
    </source>
</evidence>
<feature type="signal peptide" evidence="20">
    <location>
        <begin position="1"/>
        <end position="31"/>
    </location>
</feature>
<dbReference type="PROSITE" id="PS00108">
    <property type="entry name" value="PROTEIN_KINASE_ST"/>
    <property type="match status" value="1"/>
</dbReference>
<evidence type="ECO:0000256" key="3">
    <source>
        <dbReference type="ARBA" id="ARBA00012513"/>
    </source>
</evidence>
<keyword evidence="12 18" id="KW-0067">ATP-binding</keyword>
<dbReference type="GO" id="GO:0016020">
    <property type="term" value="C:membrane"/>
    <property type="evidence" value="ECO:0007669"/>
    <property type="project" value="UniProtKB-SubCell"/>
</dbReference>
<dbReference type="PROSITE" id="PS50011">
    <property type="entry name" value="PROTEIN_KINASE_DOM"/>
    <property type="match status" value="1"/>
</dbReference>
<dbReference type="PANTHER" id="PTHR45631">
    <property type="entry name" value="OS07G0107800 PROTEIN-RELATED"/>
    <property type="match status" value="1"/>
</dbReference>
<dbReference type="EMBL" id="JAHRHJ020000009">
    <property type="protein sequence ID" value="KAH9300457.1"/>
    <property type="molecule type" value="Genomic_DNA"/>
</dbReference>
<evidence type="ECO:0000256" key="4">
    <source>
        <dbReference type="ARBA" id="ARBA00022527"/>
    </source>
</evidence>
<comment type="caution">
    <text evidence="22">The sequence shown here is derived from an EMBL/GenBank/DDBJ whole genome shotgun (WGS) entry which is preliminary data.</text>
</comment>
<keyword evidence="13 19" id="KW-1133">Transmembrane helix</keyword>
<evidence type="ECO:0000256" key="11">
    <source>
        <dbReference type="ARBA" id="ARBA00022777"/>
    </source>
</evidence>
<feature type="binding site" evidence="18">
    <location>
        <position position="626"/>
    </location>
    <ligand>
        <name>ATP</name>
        <dbReference type="ChEBI" id="CHEBI:30616"/>
    </ligand>
</feature>
<feature type="non-terminal residue" evidence="22">
    <location>
        <position position="1"/>
    </location>
</feature>
<reference evidence="22 23" key="1">
    <citation type="journal article" date="2021" name="Nat. Plants">
        <title>The Taxus genome provides insights into paclitaxel biosynthesis.</title>
        <authorList>
            <person name="Xiong X."/>
            <person name="Gou J."/>
            <person name="Liao Q."/>
            <person name="Li Y."/>
            <person name="Zhou Q."/>
            <person name="Bi G."/>
            <person name="Li C."/>
            <person name="Du R."/>
            <person name="Wang X."/>
            <person name="Sun T."/>
            <person name="Guo L."/>
            <person name="Liang H."/>
            <person name="Lu P."/>
            <person name="Wu Y."/>
            <person name="Zhang Z."/>
            <person name="Ro D.K."/>
            <person name="Shang Y."/>
            <person name="Huang S."/>
            <person name="Yan J."/>
        </authorList>
    </citation>
    <scope>NUCLEOTIDE SEQUENCE [LARGE SCALE GENOMIC DNA]</scope>
    <source>
        <strain evidence="22">Ta-2019</strain>
    </source>
</reference>
<comment type="catalytic activity">
    <reaction evidence="17">
        <text>L-seryl-[protein] + ATP = O-phospho-L-seryl-[protein] + ADP + H(+)</text>
        <dbReference type="Rhea" id="RHEA:17989"/>
        <dbReference type="Rhea" id="RHEA-COMP:9863"/>
        <dbReference type="Rhea" id="RHEA-COMP:11604"/>
        <dbReference type="ChEBI" id="CHEBI:15378"/>
        <dbReference type="ChEBI" id="CHEBI:29999"/>
        <dbReference type="ChEBI" id="CHEBI:30616"/>
        <dbReference type="ChEBI" id="CHEBI:83421"/>
        <dbReference type="ChEBI" id="CHEBI:456216"/>
        <dbReference type="EC" id="2.7.11.1"/>
    </reaction>
</comment>
<keyword evidence="10 18" id="KW-0547">Nucleotide-binding</keyword>
<dbReference type="PROSITE" id="PS51450">
    <property type="entry name" value="LRR"/>
    <property type="match status" value="1"/>
</dbReference>
<dbReference type="PANTHER" id="PTHR45631:SF27">
    <property type="entry name" value="PROTEIN KINASE DOMAIN-CONTAINING PROTEIN"/>
    <property type="match status" value="1"/>
</dbReference>
<keyword evidence="4" id="KW-0723">Serine/threonine-protein kinase</keyword>
<feature type="non-terminal residue" evidence="22">
    <location>
        <position position="912"/>
    </location>
</feature>
<keyword evidence="8 20" id="KW-0732">Signal</keyword>
<dbReference type="EC" id="2.7.11.1" evidence="3"/>
<evidence type="ECO:0000256" key="10">
    <source>
        <dbReference type="ARBA" id="ARBA00022741"/>
    </source>
</evidence>
<proteinExistence type="inferred from homology"/>
<protein>
    <recommendedName>
        <fullName evidence="3">non-specific serine/threonine protein kinase</fullName>
        <ecNumber evidence="3">2.7.11.1</ecNumber>
    </recommendedName>
</protein>
<evidence type="ECO:0000256" key="14">
    <source>
        <dbReference type="ARBA" id="ARBA00023136"/>
    </source>
</evidence>
<gene>
    <name evidence="22" type="ORF">KI387_012040</name>
</gene>
<dbReference type="FunFam" id="3.80.10.10:FF:000129">
    <property type="entry name" value="Leucine-rich repeat receptor-like kinase"/>
    <property type="match status" value="1"/>
</dbReference>
<dbReference type="InterPro" id="IPR024788">
    <property type="entry name" value="Malectin-like_Carb-bd_dom"/>
</dbReference>
<dbReference type="Gene3D" id="2.60.120.430">
    <property type="entry name" value="Galactose-binding lectin"/>
    <property type="match status" value="1"/>
</dbReference>
<dbReference type="Gene3D" id="1.10.510.10">
    <property type="entry name" value="Transferase(Phosphotransferase) domain 1"/>
    <property type="match status" value="1"/>
</dbReference>
<dbReference type="FunFam" id="1.10.510.10:FF:000146">
    <property type="entry name" value="LRR receptor-like serine/threonine-protein kinase IOS1"/>
    <property type="match status" value="1"/>
</dbReference>
<accession>A0AA38CNA4</accession>
<evidence type="ECO:0000313" key="22">
    <source>
        <dbReference type="EMBL" id="KAH9300457.1"/>
    </source>
</evidence>
<dbReference type="OMA" id="YSAYRPC"/>
<feature type="domain" description="Protein kinase" evidence="21">
    <location>
        <begin position="598"/>
        <end position="875"/>
    </location>
</feature>
<name>A0AA38CNA4_TAXCH</name>
<dbReference type="FunFam" id="3.30.200.20:FF:000039">
    <property type="entry name" value="receptor-like protein kinase FERONIA"/>
    <property type="match status" value="1"/>
</dbReference>
<dbReference type="InterPro" id="IPR001245">
    <property type="entry name" value="Ser-Thr/Tyr_kinase_cat_dom"/>
</dbReference>
<dbReference type="InterPro" id="IPR013210">
    <property type="entry name" value="LRR_N_plant-typ"/>
</dbReference>
<comment type="subcellular location">
    <subcellularLocation>
        <location evidence="1">Membrane</location>
        <topology evidence="1">Single-pass membrane protein</topology>
    </subcellularLocation>
</comment>
<dbReference type="InterPro" id="IPR001611">
    <property type="entry name" value="Leu-rich_rpt"/>
</dbReference>
<keyword evidence="5" id="KW-0433">Leucine-rich repeat</keyword>
<evidence type="ECO:0000256" key="16">
    <source>
        <dbReference type="ARBA" id="ARBA00047899"/>
    </source>
</evidence>
<dbReference type="Proteomes" id="UP000824469">
    <property type="component" value="Unassembled WGS sequence"/>
</dbReference>
<dbReference type="InterPro" id="IPR032675">
    <property type="entry name" value="LRR_dom_sf"/>
</dbReference>
<sequence>FVYMVQNYMAAVCPWTKIAILLFAAIQVIDAQEGFVSLLCGGKSNTTDAETKLQWMSDDNYTLYKGEIVLYQSPIEGIQPEPIRKFNTDFKSCYNLSTVKGHQYLIRGSFMHGELFGKPLFDVSIDATVIFQANTSVSALQNEVILTATRNYVTYCLIPKRHHGTPFISRLELRPLNTELYGQNNSSKILKMLTRIDLGNNGSLSLRYPHDSFDRIWHGDPNSNSGTSISSKTDFNIIDDKVPNQVLQTAKMGDYGKKLEFWIDNGNEEAKDYYVILYFREIDDNVQVGERVFNIYVNGELMYPHVDILVNGTGKYKQFDFHVHVVGGLNIFLEGTSSLSPICNAYEAYEIIIKAAGTAVDDVNALVLLRDAFFESNPNLLALQSWSGDPCLPVLADGQPTSWVGVTCKSDGGRLIVTELDLSGKNLQGPMPSSINSLVNLERLDMSNNTLEGSIPELPNLLSLISLDISRNNFKGAIPESVAQLPKLDILLTGCNPQLNTTIAEGRVDMSDDNPCDPNPQGKKPYVIIGGSVGGSVLLVITVGAIFSCLYKRRKMADDTPELAPNYKAISIPDIETVATKPFDIETFTLKGLESATNNYEVKIGEGGFGAVYRGTLVDGQEVAVKVCSATSIQGMREFKTELTLLSEMRHENLVPLLGYCSEKDQKILVYPFMSNGSLQDRLYGEAANRKPLDWQTRISIALGAARGLLFLHSGGERCIIHRDIKSSNILLDHSMVAKVADFGFSKYAPQDGDSNVSLEVRGTAGYLDPEYYSSQQLTVKSDVFSFGVVLLEIICGREPLNIHRLRSEWSLVEWAKPFIQESNIDAIVDPVIRTSYAPEAMWRVVETAMTSVEPFSVRRPYMEDIVRELEDAFIIENNASLYMKSISGSFRYSMDPKTLPPISCYANDPSP</sequence>
<evidence type="ECO:0000259" key="21">
    <source>
        <dbReference type="PROSITE" id="PS50011"/>
    </source>
</evidence>
<evidence type="ECO:0000256" key="2">
    <source>
        <dbReference type="ARBA" id="ARBA00008684"/>
    </source>
</evidence>
<evidence type="ECO:0000313" key="23">
    <source>
        <dbReference type="Proteomes" id="UP000824469"/>
    </source>
</evidence>
<dbReference type="GO" id="GO:0005524">
    <property type="term" value="F:ATP binding"/>
    <property type="evidence" value="ECO:0007669"/>
    <property type="project" value="UniProtKB-UniRule"/>
</dbReference>
<dbReference type="Pfam" id="PF12819">
    <property type="entry name" value="Malectin_like"/>
    <property type="match status" value="1"/>
</dbReference>
<evidence type="ECO:0000256" key="17">
    <source>
        <dbReference type="ARBA" id="ARBA00048679"/>
    </source>
</evidence>
<evidence type="ECO:0000256" key="1">
    <source>
        <dbReference type="ARBA" id="ARBA00004167"/>
    </source>
</evidence>
<evidence type="ECO:0000256" key="18">
    <source>
        <dbReference type="PROSITE-ProRule" id="PRU10141"/>
    </source>
</evidence>
<keyword evidence="14 19" id="KW-0472">Membrane</keyword>
<dbReference type="PROSITE" id="PS00107">
    <property type="entry name" value="PROTEIN_KINASE_ATP"/>
    <property type="match status" value="1"/>
</dbReference>
<dbReference type="Gene3D" id="3.80.10.10">
    <property type="entry name" value="Ribonuclease Inhibitor"/>
    <property type="match status" value="1"/>
</dbReference>
<dbReference type="GO" id="GO:0004674">
    <property type="term" value="F:protein serine/threonine kinase activity"/>
    <property type="evidence" value="ECO:0007669"/>
    <property type="project" value="UniProtKB-KW"/>
</dbReference>
<evidence type="ECO:0000256" key="15">
    <source>
        <dbReference type="ARBA" id="ARBA00023170"/>
    </source>
</evidence>
<comment type="catalytic activity">
    <reaction evidence="16">
        <text>L-threonyl-[protein] + ATP = O-phospho-L-threonyl-[protein] + ADP + H(+)</text>
        <dbReference type="Rhea" id="RHEA:46608"/>
        <dbReference type="Rhea" id="RHEA-COMP:11060"/>
        <dbReference type="Rhea" id="RHEA-COMP:11605"/>
        <dbReference type="ChEBI" id="CHEBI:15378"/>
        <dbReference type="ChEBI" id="CHEBI:30013"/>
        <dbReference type="ChEBI" id="CHEBI:30616"/>
        <dbReference type="ChEBI" id="CHEBI:61977"/>
        <dbReference type="ChEBI" id="CHEBI:456216"/>
        <dbReference type="EC" id="2.7.11.1"/>
    </reaction>
</comment>
<keyword evidence="6" id="KW-0808">Transferase</keyword>
<dbReference type="Pfam" id="PF08263">
    <property type="entry name" value="LRRNT_2"/>
    <property type="match status" value="1"/>
</dbReference>
<dbReference type="AlphaFoldDB" id="A0AA38CNA4"/>
<dbReference type="SUPFAM" id="SSF56112">
    <property type="entry name" value="Protein kinase-like (PK-like)"/>
    <property type="match status" value="1"/>
</dbReference>
<evidence type="ECO:0000256" key="7">
    <source>
        <dbReference type="ARBA" id="ARBA00022692"/>
    </source>
</evidence>
<dbReference type="SUPFAM" id="SSF52058">
    <property type="entry name" value="L domain-like"/>
    <property type="match status" value="1"/>
</dbReference>
<evidence type="ECO:0000256" key="9">
    <source>
        <dbReference type="ARBA" id="ARBA00022737"/>
    </source>
</evidence>
<feature type="chain" id="PRO_5041388210" description="non-specific serine/threonine protein kinase" evidence="20">
    <location>
        <begin position="32"/>
        <end position="912"/>
    </location>
</feature>
<dbReference type="InterPro" id="IPR008271">
    <property type="entry name" value="Ser/Thr_kinase_AS"/>
</dbReference>
<feature type="transmembrane region" description="Helical" evidence="19">
    <location>
        <begin position="526"/>
        <end position="551"/>
    </location>
</feature>
<keyword evidence="23" id="KW-1185">Reference proteome</keyword>
<organism evidence="22 23">
    <name type="scientific">Taxus chinensis</name>
    <name type="common">Chinese yew</name>
    <name type="synonym">Taxus wallichiana var. chinensis</name>
    <dbReference type="NCBI Taxonomy" id="29808"/>
    <lineage>
        <taxon>Eukaryota</taxon>
        <taxon>Viridiplantae</taxon>
        <taxon>Streptophyta</taxon>
        <taxon>Embryophyta</taxon>
        <taxon>Tracheophyta</taxon>
        <taxon>Spermatophyta</taxon>
        <taxon>Pinopsida</taxon>
        <taxon>Pinidae</taxon>
        <taxon>Conifers II</taxon>
        <taxon>Cupressales</taxon>
        <taxon>Taxaceae</taxon>
        <taxon>Taxus</taxon>
    </lineage>
</organism>
<evidence type="ECO:0000256" key="13">
    <source>
        <dbReference type="ARBA" id="ARBA00022989"/>
    </source>
</evidence>
<dbReference type="Gene3D" id="3.30.200.20">
    <property type="entry name" value="Phosphorylase Kinase, domain 1"/>
    <property type="match status" value="1"/>
</dbReference>
<dbReference type="InterPro" id="IPR017441">
    <property type="entry name" value="Protein_kinase_ATP_BS"/>
</dbReference>
<keyword evidence="15" id="KW-0675">Receptor</keyword>